<evidence type="ECO:0000313" key="2">
    <source>
        <dbReference type="EMBL" id="CAI9265109.1"/>
    </source>
</evidence>
<keyword evidence="3" id="KW-1185">Reference proteome</keyword>
<evidence type="ECO:0000313" key="3">
    <source>
        <dbReference type="Proteomes" id="UP001177003"/>
    </source>
</evidence>
<accession>A0AA35Y2X2</accession>
<name>A0AA35Y2X2_LACSI</name>
<feature type="region of interest" description="Disordered" evidence="1">
    <location>
        <begin position="213"/>
        <end position="243"/>
    </location>
</feature>
<dbReference type="PANTHER" id="PTHR31973">
    <property type="entry name" value="POLYPROTEIN, PUTATIVE-RELATED"/>
    <property type="match status" value="1"/>
</dbReference>
<organism evidence="2 3">
    <name type="scientific">Lactuca saligna</name>
    <name type="common">Willowleaf lettuce</name>
    <dbReference type="NCBI Taxonomy" id="75948"/>
    <lineage>
        <taxon>Eukaryota</taxon>
        <taxon>Viridiplantae</taxon>
        <taxon>Streptophyta</taxon>
        <taxon>Embryophyta</taxon>
        <taxon>Tracheophyta</taxon>
        <taxon>Spermatophyta</taxon>
        <taxon>Magnoliopsida</taxon>
        <taxon>eudicotyledons</taxon>
        <taxon>Gunneridae</taxon>
        <taxon>Pentapetalae</taxon>
        <taxon>asterids</taxon>
        <taxon>campanulids</taxon>
        <taxon>Asterales</taxon>
        <taxon>Asteraceae</taxon>
        <taxon>Cichorioideae</taxon>
        <taxon>Cichorieae</taxon>
        <taxon>Lactucinae</taxon>
        <taxon>Lactuca</taxon>
    </lineage>
</organism>
<feature type="compositionally biased region" description="Basic residues" evidence="1">
    <location>
        <begin position="167"/>
        <end position="181"/>
    </location>
</feature>
<reference evidence="2" key="1">
    <citation type="submission" date="2023-04" db="EMBL/GenBank/DDBJ databases">
        <authorList>
            <person name="Vijverberg K."/>
            <person name="Xiong W."/>
            <person name="Schranz E."/>
        </authorList>
    </citation>
    <scope>NUCLEOTIDE SEQUENCE</scope>
</reference>
<dbReference type="AlphaFoldDB" id="A0AA35Y2X2"/>
<dbReference type="EMBL" id="OX465086">
    <property type="protein sequence ID" value="CAI9265109.1"/>
    <property type="molecule type" value="Genomic_DNA"/>
</dbReference>
<evidence type="ECO:0000256" key="1">
    <source>
        <dbReference type="SAM" id="MobiDB-lite"/>
    </source>
</evidence>
<protein>
    <submittedName>
        <fullName evidence="2">Uncharacterized protein</fullName>
    </submittedName>
</protein>
<gene>
    <name evidence="2" type="ORF">LSALG_LOCUS5730</name>
</gene>
<feature type="compositionally biased region" description="Acidic residues" evidence="1">
    <location>
        <begin position="227"/>
        <end position="243"/>
    </location>
</feature>
<proteinExistence type="predicted"/>
<dbReference type="Proteomes" id="UP001177003">
    <property type="component" value="Chromosome 0"/>
</dbReference>
<dbReference type="PANTHER" id="PTHR31973:SF189">
    <property type="entry name" value="TRANSPOSASE, MUDR, PLANT, MULE TRANSPOSASE DOMAIN PROTEIN-RELATED"/>
    <property type="match status" value="1"/>
</dbReference>
<feature type="region of interest" description="Disordered" evidence="1">
    <location>
        <begin position="167"/>
        <end position="186"/>
    </location>
</feature>
<sequence length="323" mass="37415">MREIRTMSTEAYEHLVERDPNTWYRAFFEAESCCDAMENNISESFNAAIVEARKKPIITMLEEIKLYEMERMYNQKLKGHKWDMEICPSIRKRIEKMKEQQRAWQLSGIHCVHAIVAILYLNGNVEDSIVVWFKTSMVGSCYRYPVKPINGANMWLDVLFDPILPPRRRRMPGRPKVNRRKCSTENEGRHTINKTGISISRCSNCHQKGHNKSFNNATNKETVSEEPVGEEGDVEEGVGDDGVGEERAVEEGDIEDHQKDEIDHQEVVVEVVQDEVDHHEAVVEVAYYKHVFDEVDHHQHQLVFFFSILVPTKGNCLLRGSRN</sequence>